<name>A0ABT6S2A1_9ACTN</name>
<accession>A0ABT6S2A1</accession>
<dbReference type="Proteomes" id="UP001224661">
    <property type="component" value="Unassembled WGS sequence"/>
</dbReference>
<keyword evidence="2" id="KW-1185">Reference proteome</keyword>
<reference evidence="1 2" key="1">
    <citation type="submission" date="2023-05" db="EMBL/GenBank/DDBJ databases">
        <title>Draft genome sequence of Streptomyces sp. B-S-A8 isolated from a cave soil in Thailand.</title>
        <authorList>
            <person name="Chamroensaksri N."/>
            <person name="Muangham S."/>
        </authorList>
    </citation>
    <scope>NUCLEOTIDE SEQUENCE [LARGE SCALE GENOMIC DNA]</scope>
    <source>
        <strain evidence="1 2">B-S-A8</strain>
    </source>
</reference>
<dbReference type="EMBL" id="JASCIR010000039">
    <property type="protein sequence ID" value="MDI3390128.1"/>
    <property type="molecule type" value="Genomic_DNA"/>
</dbReference>
<organism evidence="1 2">
    <name type="scientific">Streptomyces solicavernae</name>
    <dbReference type="NCBI Taxonomy" id="3043614"/>
    <lineage>
        <taxon>Bacteria</taxon>
        <taxon>Bacillati</taxon>
        <taxon>Actinomycetota</taxon>
        <taxon>Actinomycetes</taxon>
        <taxon>Kitasatosporales</taxon>
        <taxon>Streptomycetaceae</taxon>
        <taxon>Streptomyces</taxon>
    </lineage>
</organism>
<dbReference type="RefSeq" id="WP_282516606.1">
    <property type="nucleotide sequence ID" value="NZ_JASCIR010000039.1"/>
</dbReference>
<evidence type="ECO:0000313" key="2">
    <source>
        <dbReference type="Proteomes" id="UP001224661"/>
    </source>
</evidence>
<comment type="caution">
    <text evidence="1">The sequence shown here is derived from an EMBL/GenBank/DDBJ whole genome shotgun (WGS) entry which is preliminary data.</text>
</comment>
<sequence>MPMPWMIGYSDPCADSFALGEVGCVLLSALRDWARDSPATAALGISRSNIRFTVNVIPGPHRAADDFLRTPALSSLSPCTKRSARLTAHHLDQDLERRPETVVWTKTADEILERLAGYLK</sequence>
<gene>
    <name evidence="1" type="ORF">QIS99_28640</name>
</gene>
<protein>
    <submittedName>
        <fullName evidence="1">Uncharacterized protein</fullName>
    </submittedName>
</protein>
<evidence type="ECO:0000313" key="1">
    <source>
        <dbReference type="EMBL" id="MDI3390128.1"/>
    </source>
</evidence>
<proteinExistence type="predicted"/>